<evidence type="ECO:0000313" key="1">
    <source>
        <dbReference type="EMBL" id="JAH60430.1"/>
    </source>
</evidence>
<name>A0A0E9U5J9_ANGAN</name>
<protein>
    <submittedName>
        <fullName evidence="1">Uncharacterized protein</fullName>
    </submittedName>
</protein>
<sequence>MASFKSPLLKVIFKAPNKATYSGTTISLSKRICT</sequence>
<accession>A0A0E9U5J9</accession>
<organism evidence="1">
    <name type="scientific">Anguilla anguilla</name>
    <name type="common">European freshwater eel</name>
    <name type="synonym">Muraena anguilla</name>
    <dbReference type="NCBI Taxonomy" id="7936"/>
    <lineage>
        <taxon>Eukaryota</taxon>
        <taxon>Metazoa</taxon>
        <taxon>Chordata</taxon>
        <taxon>Craniata</taxon>
        <taxon>Vertebrata</taxon>
        <taxon>Euteleostomi</taxon>
        <taxon>Actinopterygii</taxon>
        <taxon>Neopterygii</taxon>
        <taxon>Teleostei</taxon>
        <taxon>Anguilliformes</taxon>
        <taxon>Anguillidae</taxon>
        <taxon>Anguilla</taxon>
    </lineage>
</organism>
<proteinExistence type="predicted"/>
<dbReference type="EMBL" id="GBXM01048147">
    <property type="protein sequence ID" value="JAH60430.1"/>
    <property type="molecule type" value="Transcribed_RNA"/>
</dbReference>
<reference evidence="1" key="2">
    <citation type="journal article" date="2015" name="Fish Shellfish Immunol.">
        <title>Early steps in the European eel (Anguilla anguilla)-Vibrio vulnificus interaction in the gills: Role of the RtxA13 toxin.</title>
        <authorList>
            <person name="Callol A."/>
            <person name="Pajuelo D."/>
            <person name="Ebbesson L."/>
            <person name="Teles M."/>
            <person name="MacKenzie S."/>
            <person name="Amaro C."/>
        </authorList>
    </citation>
    <scope>NUCLEOTIDE SEQUENCE</scope>
</reference>
<reference evidence="1" key="1">
    <citation type="submission" date="2014-11" db="EMBL/GenBank/DDBJ databases">
        <authorList>
            <person name="Amaro Gonzalez C."/>
        </authorList>
    </citation>
    <scope>NUCLEOTIDE SEQUENCE</scope>
</reference>
<dbReference type="AlphaFoldDB" id="A0A0E9U5J9"/>